<dbReference type="EMBL" id="KN838596">
    <property type="protein sequence ID" value="KIK02170.1"/>
    <property type="molecule type" value="Genomic_DNA"/>
</dbReference>
<reference evidence="1 2" key="1">
    <citation type="submission" date="2014-04" db="EMBL/GenBank/DDBJ databases">
        <authorList>
            <consortium name="DOE Joint Genome Institute"/>
            <person name="Kuo A."/>
            <person name="Kohler A."/>
            <person name="Nagy L.G."/>
            <person name="Floudas D."/>
            <person name="Copeland A."/>
            <person name="Barry K.W."/>
            <person name="Cichocki N."/>
            <person name="Veneault-Fourrey C."/>
            <person name="LaButti K."/>
            <person name="Lindquist E.A."/>
            <person name="Lipzen A."/>
            <person name="Lundell T."/>
            <person name="Morin E."/>
            <person name="Murat C."/>
            <person name="Sun H."/>
            <person name="Tunlid A."/>
            <person name="Henrissat B."/>
            <person name="Grigoriev I.V."/>
            <person name="Hibbett D.S."/>
            <person name="Martin F."/>
            <person name="Nordberg H.P."/>
            <person name="Cantor M.N."/>
            <person name="Hua S.X."/>
        </authorList>
    </citation>
    <scope>NUCLEOTIDE SEQUENCE [LARGE SCALE GENOMIC DNA]</scope>
    <source>
        <strain evidence="1 2">LaAM-08-1</strain>
    </source>
</reference>
<accession>A0A0C9WT68</accession>
<organism evidence="1 2">
    <name type="scientific">Laccaria amethystina LaAM-08-1</name>
    <dbReference type="NCBI Taxonomy" id="1095629"/>
    <lineage>
        <taxon>Eukaryota</taxon>
        <taxon>Fungi</taxon>
        <taxon>Dikarya</taxon>
        <taxon>Basidiomycota</taxon>
        <taxon>Agaricomycotina</taxon>
        <taxon>Agaricomycetes</taxon>
        <taxon>Agaricomycetidae</taxon>
        <taxon>Agaricales</taxon>
        <taxon>Agaricineae</taxon>
        <taxon>Hydnangiaceae</taxon>
        <taxon>Laccaria</taxon>
    </lineage>
</organism>
<proteinExistence type="predicted"/>
<dbReference type="Proteomes" id="UP000054477">
    <property type="component" value="Unassembled WGS sequence"/>
</dbReference>
<feature type="non-terminal residue" evidence="1">
    <location>
        <position position="1"/>
    </location>
</feature>
<name>A0A0C9WT68_9AGAR</name>
<dbReference type="HOGENOM" id="CLU_3002031_0_0_1"/>
<evidence type="ECO:0000313" key="1">
    <source>
        <dbReference type="EMBL" id="KIK02170.1"/>
    </source>
</evidence>
<gene>
    <name evidence="1" type="ORF">K443DRAFT_97451</name>
</gene>
<dbReference type="OrthoDB" id="10528565at2759"/>
<sequence length="57" mass="6274">VSCLARLYTTTPKVRARLCQLPCAVYFMYNTCLAKGYGPQCQTTCANAARVLTTPKL</sequence>
<dbReference type="AlphaFoldDB" id="A0A0C9WT68"/>
<keyword evidence="2" id="KW-1185">Reference proteome</keyword>
<evidence type="ECO:0000313" key="2">
    <source>
        <dbReference type="Proteomes" id="UP000054477"/>
    </source>
</evidence>
<protein>
    <submittedName>
        <fullName evidence="1">Uncharacterized protein</fullName>
    </submittedName>
</protein>
<reference evidence="2" key="2">
    <citation type="submission" date="2015-01" db="EMBL/GenBank/DDBJ databases">
        <title>Evolutionary Origins and Diversification of the Mycorrhizal Mutualists.</title>
        <authorList>
            <consortium name="DOE Joint Genome Institute"/>
            <consortium name="Mycorrhizal Genomics Consortium"/>
            <person name="Kohler A."/>
            <person name="Kuo A."/>
            <person name="Nagy L.G."/>
            <person name="Floudas D."/>
            <person name="Copeland A."/>
            <person name="Barry K.W."/>
            <person name="Cichocki N."/>
            <person name="Veneault-Fourrey C."/>
            <person name="LaButti K."/>
            <person name="Lindquist E.A."/>
            <person name="Lipzen A."/>
            <person name="Lundell T."/>
            <person name="Morin E."/>
            <person name="Murat C."/>
            <person name="Riley R."/>
            <person name="Ohm R."/>
            <person name="Sun H."/>
            <person name="Tunlid A."/>
            <person name="Henrissat B."/>
            <person name="Grigoriev I.V."/>
            <person name="Hibbett D.S."/>
            <person name="Martin F."/>
        </authorList>
    </citation>
    <scope>NUCLEOTIDE SEQUENCE [LARGE SCALE GENOMIC DNA]</scope>
    <source>
        <strain evidence="2">LaAM-08-1</strain>
    </source>
</reference>